<dbReference type="Proteomes" id="UP000799777">
    <property type="component" value="Unassembled WGS sequence"/>
</dbReference>
<name>A0A9P4H411_9PLEO</name>
<protein>
    <submittedName>
        <fullName evidence="1">Uncharacterized protein</fullName>
    </submittedName>
</protein>
<sequence length="188" mass="21578">MRLLRVHENAALSLEDFFDTTVPAYAILPYTWGARAEEVTFENLNAGTGLEEKGYDKVRFYFTLPTSSDQLDNETWSSKMERNRWFTRGWTLQELIAPKHVDFYSANGAHLGFKTSHSRSISVIIGIPMDVLQEDLHLNYSVAVRMSGAKERTTIRKEDAAYCLLGMLDVTMPHPIWRRTRQGNEMAE</sequence>
<evidence type="ECO:0000313" key="2">
    <source>
        <dbReference type="Proteomes" id="UP000799777"/>
    </source>
</evidence>
<dbReference type="PANTHER" id="PTHR10622">
    <property type="entry name" value="HET DOMAIN-CONTAINING PROTEIN"/>
    <property type="match status" value="1"/>
</dbReference>
<dbReference type="AlphaFoldDB" id="A0A9P4H411"/>
<evidence type="ECO:0000313" key="1">
    <source>
        <dbReference type="EMBL" id="KAF2026271.1"/>
    </source>
</evidence>
<reference evidence="1" key="1">
    <citation type="journal article" date="2020" name="Stud. Mycol.">
        <title>101 Dothideomycetes genomes: a test case for predicting lifestyles and emergence of pathogens.</title>
        <authorList>
            <person name="Haridas S."/>
            <person name="Albert R."/>
            <person name="Binder M."/>
            <person name="Bloem J."/>
            <person name="Labutti K."/>
            <person name="Salamov A."/>
            <person name="Andreopoulos B."/>
            <person name="Baker S."/>
            <person name="Barry K."/>
            <person name="Bills G."/>
            <person name="Bluhm B."/>
            <person name="Cannon C."/>
            <person name="Castanera R."/>
            <person name="Culley D."/>
            <person name="Daum C."/>
            <person name="Ezra D."/>
            <person name="Gonzalez J."/>
            <person name="Henrissat B."/>
            <person name="Kuo A."/>
            <person name="Liang C."/>
            <person name="Lipzen A."/>
            <person name="Lutzoni F."/>
            <person name="Magnuson J."/>
            <person name="Mondo S."/>
            <person name="Nolan M."/>
            <person name="Ohm R."/>
            <person name="Pangilinan J."/>
            <person name="Park H.-J."/>
            <person name="Ramirez L."/>
            <person name="Alfaro M."/>
            <person name="Sun H."/>
            <person name="Tritt A."/>
            <person name="Yoshinaga Y."/>
            <person name="Zwiers L.-H."/>
            <person name="Turgeon B."/>
            <person name="Goodwin S."/>
            <person name="Spatafora J."/>
            <person name="Crous P."/>
            <person name="Grigoriev I."/>
        </authorList>
    </citation>
    <scope>NUCLEOTIDE SEQUENCE</scope>
    <source>
        <strain evidence="1">CBS 110217</strain>
    </source>
</reference>
<keyword evidence="2" id="KW-1185">Reference proteome</keyword>
<proteinExistence type="predicted"/>
<organism evidence="1 2">
    <name type="scientific">Setomelanomma holmii</name>
    <dbReference type="NCBI Taxonomy" id="210430"/>
    <lineage>
        <taxon>Eukaryota</taxon>
        <taxon>Fungi</taxon>
        <taxon>Dikarya</taxon>
        <taxon>Ascomycota</taxon>
        <taxon>Pezizomycotina</taxon>
        <taxon>Dothideomycetes</taxon>
        <taxon>Pleosporomycetidae</taxon>
        <taxon>Pleosporales</taxon>
        <taxon>Pleosporineae</taxon>
        <taxon>Phaeosphaeriaceae</taxon>
        <taxon>Setomelanomma</taxon>
    </lineage>
</organism>
<dbReference type="PANTHER" id="PTHR10622:SF13">
    <property type="entry name" value="NACHT DOMAIN-CONTAINING PROTEIN"/>
    <property type="match status" value="1"/>
</dbReference>
<accession>A0A9P4H411</accession>
<dbReference type="OrthoDB" id="674604at2759"/>
<gene>
    <name evidence="1" type="ORF">EK21DRAFT_115953</name>
</gene>
<comment type="caution">
    <text evidence="1">The sequence shown here is derived from an EMBL/GenBank/DDBJ whole genome shotgun (WGS) entry which is preliminary data.</text>
</comment>
<dbReference type="EMBL" id="ML978246">
    <property type="protein sequence ID" value="KAF2026271.1"/>
    <property type="molecule type" value="Genomic_DNA"/>
</dbReference>